<dbReference type="OrthoDB" id="9804891at2"/>
<keyword evidence="1" id="KW-0503">Monooxygenase</keyword>
<protein>
    <submittedName>
        <fullName evidence="1">Antibiotic biosynthesis monooxygenase</fullName>
    </submittedName>
</protein>
<dbReference type="Proteomes" id="UP000265619">
    <property type="component" value="Unassembled WGS sequence"/>
</dbReference>
<comment type="caution">
    <text evidence="1">The sequence shown here is derived from an EMBL/GenBank/DDBJ whole genome shotgun (WGS) entry which is preliminary data.</text>
</comment>
<keyword evidence="2" id="KW-1185">Reference proteome</keyword>
<accession>A0A9X8D540</accession>
<dbReference type="RefSeq" id="WP_119554125.1">
    <property type="nucleotide sequence ID" value="NZ_QXMN01000015.1"/>
</dbReference>
<dbReference type="EMBL" id="QXMN01000015">
    <property type="protein sequence ID" value="RIX79587.1"/>
    <property type="molecule type" value="Genomic_DNA"/>
</dbReference>
<dbReference type="SUPFAM" id="SSF54909">
    <property type="entry name" value="Dimeric alpha+beta barrel"/>
    <property type="match status" value="1"/>
</dbReference>
<keyword evidence="1" id="KW-0560">Oxidoreductase</keyword>
<gene>
    <name evidence="1" type="ORF">D3H34_14020</name>
</gene>
<dbReference type="InterPro" id="IPR011008">
    <property type="entry name" value="Dimeric_a/b-barrel"/>
</dbReference>
<dbReference type="AlphaFoldDB" id="A0A9X8D540"/>
<dbReference type="GO" id="GO:0004497">
    <property type="term" value="F:monooxygenase activity"/>
    <property type="evidence" value="ECO:0007669"/>
    <property type="project" value="UniProtKB-KW"/>
</dbReference>
<evidence type="ECO:0000313" key="1">
    <source>
        <dbReference type="EMBL" id="RIX79587.1"/>
    </source>
</evidence>
<evidence type="ECO:0000313" key="2">
    <source>
        <dbReference type="Proteomes" id="UP000265619"/>
    </source>
</evidence>
<organism evidence="1 2">
    <name type="scientific">Acidovorax cavernicola</name>
    <dbReference type="NCBI Taxonomy" id="1675792"/>
    <lineage>
        <taxon>Bacteria</taxon>
        <taxon>Pseudomonadati</taxon>
        <taxon>Pseudomonadota</taxon>
        <taxon>Betaproteobacteria</taxon>
        <taxon>Burkholderiales</taxon>
        <taxon>Comamonadaceae</taxon>
        <taxon>Acidovorax</taxon>
    </lineage>
</organism>
<sequence>MVKFALFARLEAKPGKEAAVQQFLEAGLAMAREEKTTPIWFALRLSPTTFGVFDAFEDEAGRQAHLSGPIAQALMAQAPELFAAPPSIEPIEVLGLKNVAAAAA</sequence>
<reference evidence="1 2" key="1">
    <citation type="submission" date="2018-09" db="EMBL/GenBank/DDBJ databases">
        <title>Acidovorax cavernicola nov. sp. isolated from Gruta de las Maravillas (Aracena, Spain).</title>
        <authorList>
            <person name="Jurado V."/>
            <person name="Gutierrez-Patricio S."/>
            <person name="Gonzalez-Pimentel J.L."/>
            <person name="Miller A.Z."/>
            <person name="Laiz L."/>
            <person name="Saiz-Jimenez C."/>
        </authorList>
    </citation>
    <scope>NUCLEOTIDE SEQUENCE [LARGE SCALE GENOMIC DNA]</scope>
    <source>
        <strain evidence="1 2">1011MAR4D40.2</strain>
    </source>
</reference>
<proteinExistence type="predicted"/>
<name>A0A9X8D540_9BURK</name>
<dbReference type="Gene3D" id="3.30.70.100">
    <property type="match status" value="1"/>
</dbReference>